<accession>A0ABV5WKT0</accession>
<proteinExistence type="predicted"/>
<dbReference type="RefSeq" id="WP_379951426.1">
    <property type="nucleotide sequence ID" value="NZ_JBHMAF010000189.1"/>
</dbReference>
<evidence type="ECO:0000259" key="3">
    <source>
        <dbReference type="PROSITE" id="PS51782"/>
    </source>
</evidence>
<dbReference type="SUPFAM" id="SSF54106">
    <property type="entry name" value="LysM domain"/>
    <property type="match status" value="2"/>
</dbReference>
<dbReference type="SMART" id="SM00257">
    <property type="entry name" value="LysM"/>
    <property type="match status" value="2"/>
</dbReference>
<dbReference type="InterPro" id="IPR011583">
    <property type="entry name" value="Chitinase_II/V-like_cat"/>
</dbReference>
<dbReference type="InterPro" id="IPR001223">
    <property type="entry name" value="Glyco_hydro18_cat"/>
</dbReference>
<dbReference type="InterPro" id="IPR029070">
    <property type="entry name" value="Chitinase_insertion_sf"/>
</dbReference>
<dbReference type="Gene3D" id="3.10.350.10">
    <property type="entry name" value="LysM domain"/>
    <property type="match status" value="2"/>
</dbReference>
<evidence type="ECO:0000256" key="2">
    <source>
        <dbReference type="ARBA" id="ARBA00023295"/>
    </source>
</evidence>
<protein>
    <submittedName>
        <fullName evidence="5">Glycosyl hydrolase family 18 protein</fullName>
    </submittedName>
</protein>
<reference evidence="5 6" key="1">
    <citation type="submission" date="2024-09" db="EMBL/GenBank/DDBJ databases">
        <authorList>
            <person name="Sun Q."/>
            <person name="Mori K."/>
        </authorList>
    </citation>
    <scope>NUCLEOTIDE SEQUENCE [LARGE SCALE GENOMIC DNA]</scope>
    <source>
        <strain evidence="5 6">JCM 11201</strain>
    </source>
</reference>
<dbReference type="PROSITE" id="PS51782">
    <property type="entry name" value="LYSM"/>
    <property type="match status" value="2"/>
</dbReference>
<feature type="domain" description="GH18" evidence="4">
    <location>
        <begin position="104"/>
        <end position="425"/>
    </location>
</feature>
<dbReference type="Gene3D" id="3.20.20.80">
    <property type="entry name" value="Glycosidases"/>
    <property type="match status" value="1"/>
</dbReference>
<gene>
    <name evidence="5" type="ORF">ACFFMS_23515</name>
</gene>
<dbReference type="PROSITE" id="PS51910">
    <property type="entry name" value="GH18_2"/>
    <property type="match status" value="1"/>
</dbReference>
<dbReference type="SMART" id="SM00636">
    <property type="entry name" value="Glyco_18"/>
    <property type="match status" value="1"/>
</dbReference>
<name>A0ABV5WKT0_9BACI</name>
<evidence type="ECO:0000259" key="4">
    <source>
        <dbReference type="PROSITE" id="PS51910"/>
    </source>
</evidence>
<dbReference type="Proteomes" id="UP001589609">
    <property type="component" value="Unassembled WGS sequence"/>
</dbReference>
<evidence type="ECO:0000313" key="5">
    <source>
        <dbReference type="EMBL" id="MFB9761223.1"/>
    </source>
</evidence>
<dbReference type="Gene3D" id="3.10.50.10">
    <property type="match status" value="1"/>
</dbReference>
<evidence type="ECO:0000256" key="1">
    <source>
        <dbReference type="ARBA" id="ARBA00022801"/>
    </source>
</evidence>
<organism evidence="5 6">
    <name type="scientific">Ectobacillus funiculus</name>
    <dbReference type="NCBI Taxonomy" id="137993"/>
    <lineage>
        <taxon>Bacteria</taxon>
        <taxon>Bacillati</taxon>
        <taxon>Bacillota</taxon>
        <taxon>Bacilli</taxon>
        <taxon>Bacillales</taxon>
        <taxon>Bacillaceae</taxon>
        <taxon>Ectobacillus</taxon>
    </lineage>
</organism>
<dbReference type="InterPro" id="IPR018392">
    <property type="entry name" value="LysM"/>
</dbReference>
<feature type="domain" description="LysM" evidence="3">
    <location>
        <begin position="2"/>
        <end position="46"/>
    </location>
</feature>
<keyword evidence="6" id="KW-1185">Reference proteome</keyword>
<comment type="caution">
    <text evidence="5">The sequence shown here is derived from an EMBL/GenBank/DDBJ whole genome shotgun (WGS) entry which is preliminary data.</text>
</comment>
<dbReference type="CDD" id="cd00118">
    <property type="entry name" value="LysM"/>
    <property type="match status" value="2"/>
</dbReference>
<keyword evidence="1 5" id="KW-0378">Hydrolase</keyword>
<dbReference type="PANTHER" id="PTHR46066">
    <property type="entry name" value="CHITINASE DOMAIN-CONTAINING PROTEIN 1 FAMILY MEMBER"/>
    <property type="match status" value="1"/>
</dbReference>
<dbReference type="Pfam" id="PF00704">
    <property type="entry name" value="Glyco_hydro_18"/>
    <property type="match status" value="1"/>
</dbReference>
<dbReference type="PANTHER" id="PTHR46066:SF2">
    <property type="entry name" value="CHITINASE DOMAIN-CONTAINING PROTEIN 1"/>
    <property type="match status" value="1"/>
</dbReference>
<dbReference type="SUPFAM" id="SSF51445">
    <property type="entry name" value="(Trans)glycosidases"/>
    <property type="match status" value="1"/>
</dbReference>
<evidence type="ECO:0000313" key="6">
    <source>
        <dbReference type="Proteomes" id="UP001589609"/>
    </source>
</evidence>
<feature type="domain" description="LysM" evidence="3">
    <location>
        <begin position="52"/>
        <end position="96"/>
    </location>
</feature>
<dbReference type="InterPro" id="IPR041704">
    <property type="entry name" value="CFLE_GH18"/>
</dbReference>
<dbReference type="CDD" id="cd02874">
    <property type="entry name" value="GH18_CFLE_spore_hydrolase"/>
    <property type="match status" value="1"/>
</dbReference>
<dbReference type="GO" id="GO:0016787">
    <property type="term" value="F:hydrolase activity"/>
    <property type="evidence" value="ECO:0007669"/>
    <property type="project" value="UniProtKB-KW"/>
</dbReference>
<dbReference type="EMBL" id="JBHMAF010000189">
    <property type="protein sequence ID" value="MFB9761223.1"/>
    <property type="molecule type" value="Genomic_DNA"/>
</dbReference>
<keyword evidence="2" id="KW-0326">Glycosidase</keyword>
<dbReference type="Pfam" id="PF01476">
    <property type="entry name" value="LysM"/>
    <property type="match status" value="2"/>
</dbReference>
<sequence>MQIHVVQKGDTLWALSKYYNVDINQILAVNQLESSGSLVVGQSLVIPTPGLIQYTIKVGDTLPAIAQQYGVTVQAILQTNSLTIYSPIYIGQTLLIPKRIQTTIEVNAYTTSISDQTGKDIKNVGRYLTYISPFTYAFEDNGTIVTIKDTSILAASKAQHVAPLLVLANLTGGKFSSDLAATILRKPNLQKMLITNIVKTIKAKDYKGLSFDFENVYPEDRKNYEDFLKKMATELHKAGLFLSAAMPPKLSDQQTGLLYEAQNYAAQGNILDFVTLMTYEWGWAGGPPLAIAPINEVQRILNFAITVIPRNKILMGIPLYGRDWKIPWVKGTQAKVVSHQEAIRLAAKYSATIYYHETYQSPYFQYTDETGQQHEVWFEDARSIQAKFDTVRQYGLRGISYWKLENQFAQQWAVQDANFLVQKLV</sequence>
<dbReference type="InterPro" id="IPR017853">
    <property type="entry name" value="GH"/>
</dbReference>
<dbReference type="InterPro" id="IPR036779">
    <property type="entry name" value="LysM_dom_sf"/>
</dbReference>